<comment type="caution">
    <text evidence="1">The sequence shown here is derived from an EMBL/GenBank/DDBJ whole genome shotgun (WGS) entry which is preliminary data.</text>
</comment>
<gene>
    <name evidence="1" type="ORF">PGLA1383_LOCUS27789</name>
</gene>
<dbReference type="EMBL" id="CAJNNV010024473">
    <property type="protein sequence ID" value="CAE8609963.1"/>
    <property type="molecule type" value="Genomic_DNA"/>
</dbReference>
<evidence type="ECO:0000313" key="1">
    <source>
        <dbReference type="EMBL" id="CAE8609963.1"/>
    </source>
</evidence>
<keyword evidence="2" id="KW-1185">Reference proteome</keyword>
<sequence length="506" mass="54738">MAQVSVEAICAVHLRLPLIAVGTSGDLRSQDGTLLLLSSASFRRLQTWPEPCSALAWHPEGPTLAVLIVSGQSSTVQLFTNIAVGDTPAEDIRLRCAHSLQLAPAPNFPSAAGCGRLFLGSGHLLLGGKELCVWGCSFARWRPEAQGAHFLHCAAEPELQQGLGNLGDILSLGLDSSERFLASIHDDGSELPGGDLWVWWAAEGAEALGQADSELISLSTSHMAERTAAASGAGASAMSERDRLLRLQSRALAIYEREDRRWHLEAWAARALEAKEQCLCCQAYRGDAGGFCSECSRAAQVLCELSGGDGQELKKTEWWPQDVDAAASEGAARSKMYEASLDERTNLAVQPAFMPPQTFRLLRRSLRSDTGGLPSPQQLATLLSDLAHPLLSAAQAGKVLSWIRSIDPHTVWLHDYEHVLCSRVVDKWNLAKSTHGSGECYYKPEEGLTHMNSSSETLVEALKLCSKPSNHEACWDDAMEIFVLGLMGKLAIVKQDPLTGARRAIL</sequence>
<protein>
    <submittedName>
        <fullName evidence="1">Uncharacterized protein</fullName>
    </submittedName>
</protein>
<evidence type="ECO:0000313" key="2">
    <source>
        <dbReference type="Proteomes" id="UP000654075"/>
    </source>
</evidence>
<proteinExistence type="predicted"/>
<dbReference type="Proteomes" id="UP000654075">
    <property type="component" value="Unassembled WGS sequence"/>
</dbReference>
<accession>A0A813FBT4</accession>
<name>A0A813FBT4_POLGL</name>
<organism evidence="1 2">
    <name type="scientific">Polarella glacialis</name>
    <name type="common">Dinoflagellate</name>
    <dbReference type="NCBI Taxonomy" id="89957"/>
    <lineage>
        <taxon>Eukaryota</taxon>
        <taxon>Sar</taxon>
        <taxon>Alveolata</taxon>
        <taxon>Dinophyceae</taxon>
        <taxon>Suessiales</taxon>
        <taxon>Suessiaceae</taxon>
        <taxon>Polarella</taxon>
    </lineage>
</organism>
<dbReference type="AlphaFoldDB" id="A0A813FBT4"/>
<reference evidence="1" key="1">
    <citation type="submission" date="2021-02" db="EMBL/GenBank/DDBJ databases">
        <authorList>
            <person name="Dougan E. K."/>
            <person name="Rhodes N."/>
            <person name="Thang M."/>
            <person name="Chan C."/>
        </authorList>
    </citation>
    <scope>NUCLEOTIDE SEQUENCE</scope>
</reference>